<dbReference type="PANTHER" id="PTHR32196">
    <property type="entry name" value="ABC TRANSPORTER PERMEASE PROTEIN YPHD-RELATED-RELATED"/>
    <property type="match status" value="1"/>
</dbReference>
<evidence type="ECO:0000313" key="7">
    <source>
        <dbReference type="EMBL" id="EHF00069.1"/>
    </source>
</evidence>
<comment type="caution">
    <text evidence="7">The sequence shown here is derived from an EMBL/GenBank/DDBJ whole genome shotgun (WGS) entry which is preliminary data.</text>
</comment>
<evidence type="ECO:0000256" key="1">
    <source>
        <dbReference type="ARBA" id="ARBA00004651"/>
    </source>
</evidence>
<feature type="transmembrane region" description="Helical" evidence="6">
    <location>
        <begin position="47"/>
        <end position="71"/>
    </location>
</feature>
<reference evidence="7 8" key="1">
    <citation type="submission" date="2011-08" db="EMBL/GenBank/DDBJ databases">
        <title>The Genome Sequence of Clostridium citroniae WAL-17108.</title>
        <authorList>
            <consortium name="The Broad Institute Genome Sequencing Platform"/>
            <person name="Earl A."/>
            <person name="Ward D."/>
            <person name="Feldgarden M."/>
            <person name="Gevers D."/>
            <person name="Finegold S.M."/>
            <person name="Summanen P.H."/>
            <person name="Molitoris D.R."/>
            <person name="Vaisanen M.L."/>
            <person name="Daigneault M."/>
            <person name="Allen-Vercoe E."/>
            <person name="Young S.K."/>
            <person name="Zeng Q."/>
            <person name="Gargeya S."/>
            <person name="Fitzgerald M."/>
            <person name="Haas B."/>
            <person name="Abouelleil A."/>
            <person name="Alvarado L."/>
            <person name="Arachchi H.M."/>
            <person name="Berlin A."/>
            <person name="Brown A."/>
            <person name="Chapman S.B."/>
            <person name="Chen Z."/>
            <person name="Dunbar C."/>
            <person name="Freedman E."/>
            <person name="Gearin G."/>
            <person name="Gellesch M."/>
            <person name="Goldberg J."/>
            <person name="Griggs A."/>
            <person name="Gujja S."/>
            <person name="Heiman D."/>
            <person name="Howarth C."/>
            <person name="Larson L."/>
            <person name="Lui A."/>
            <person name="MacDonald P.J.P."/>
            <person name="Montmayeur A."/>
            <person name="Murphy C."/>
            <person name="Neiman D."/>
            <person name="Pearson M."/>
            <person name="Priest M."/>
            <person name="Roberts A."/>
            <person name="Saif S."/>
            <person name="Shea T."/>
            <person name="Shenoy N."/>
            <person name="Sisk P."/>
            <person name="Stolte C."/>
            <person name="Sykes S."/>
            <person name="Wortman J."/>
            <person name="Nusbaum C."/>
            <person name="Birren B."/>
        </authorList>
    </citation>
    <scope>NUCLEOTIDE SEQUENCE [LARGE SCALE GENOMIC DNA]</scope>
    <source>
        <strain evidence="7 8">WAL-17108</strain>
    </source>
</reference>
<dbReference type="RefSeq" id="WP_007859758.1">
    <property type="nucleotide sequence ID" value="NZ_JH376420.1"/>
</dbReference>
<evidence type="ECO:0000256" key="4">
    <source>
        <dbReference type="ARBA" id="ARBA00022989"/>
    </source>
</evidence>
<evidence type="ECO:0000256" key="3">
    <source>
        <dbReference type="ARBA" id="ARBA00022692"/>
    </source>
</evidence>
<evidence type="ECO:0000313" key="8">
    <source>
        <dbReference type="Proteomes" id="UP000003763"/>
    </source>
</evidence>
<feature type="transmembrane region" description="Helical" evidence="6">
    <location>
        <begin position="78"/>
        <end position="96"/>
    </location>
</feature>
<evidence type="ECO:0008006" key="9">
    <source>
        <dbReference type="Google" id="ProtNLM"/>
    </source>
</evidence>
<dbReference type="eggNOG" id="COG1172">
    <property type="taxonomic scope" value="Bacteria"/>
</dbReference>
<dbReference type="Pfam" id="PF02653">
    <property type="entry name" value="BPD_transp_2"/>
    <property type="match status" value="1"/>
</dbReference>
<feature type="transmembrane region" description="Helical" evidence="6">
    <location>
        <begin position="169"/>
        <end position="192"/>
    </location>
</feature>
<evidence type="ECO:0000256" key="5">
    <source>
        <dbReference type="ARBA" id="ARBA00023136"/>
    </source>
</evidence>
<feature type="transmembrane region" description="Helical" evidence="6">
    <location>
        <begin position="102"/>
        <end position="122"/>
    </location>
</feature>
<sequence length="327" mass="34933">MIKKVETVKRHAESKTVQSARELLGILAALIIICIILTFLSEKFLRITNVITILRTTSINAIVAVGMTFVILTGGIDLSVGSIMSLGGVLCSLMIARTNVGILASLLIGLLAGAAVGFINGMCITKLRLVPFIVTLATSYVARGGSYLLTNARPVSIKEEFFYEFGNGMIGNAFPYLIIYMLIVFAIFWILLNRTKYGRRIFAIGGNEEAARFSGIKIDRIIIITYVLSGVLAAFAGIITCAKMYSGQPVIGEDAAMDAIAGVVLGGTSMTGGFGTLTGTIIGCIIIAVINNGMNLIGLNSFWQQVAKGLVILIAVYVDAMKKTRKN</sequence>
<comment type="subcellular location">
    <subcellularLocation>
        <location evidence="1">Cell membrane</location>
        <topology evidence="1">Multi-pass membrane protein</topology>
    </subcellularLocation>
</comment>
<dbReference type="HOGENOM" id="CLU_028880_2_2_9"/>
<dbReference type="AlphaFoldDB" id="G5HEW0"/>
<dbReference type="Proteomes" id="UP000003763">
    <property type="component" value="Unassembled WGS sequence"/>
</dbReference>
<organism evidence="7 8">
    <name type="scientific">[Clostridium] citroniae WAL-17108</name>
    <dbReference type="NCBI Taxonomy" id="742733"/>
    <lineage>
        <taxon>Bacteria</taxon>
        <taxon>Bacillati</taxon>
        <taxon>Bacillota</taxon>
        <taxon>Clostridia</taxon>
        <taxon>Lachnospirales</taxon>
        <taxon>Lachnospiraceae</taxon>
        <taxon>Enterocloster</taxon>
    </lineage>
</organism>
<accession>G5HEW0</accession>
<feature type="transmembrane region" description="Helical" evidence="6">
    <location>
        <begin position="221"/>
        <end position="239"/>
    </location>
</feature>
<dbReference type="PANTHER" id="PTHR32196:SF72">
    <property type="entry name" value="RIBOSE IMPORT PERMEASE PROTEIN RBSC"/>
    <property type="match status" value="1"/>
</dbReference>
<dbReference type="InterPro" id="IPR001851">
    <property type="entry name" value="ABC_transp_permease"/>
</dbReference>
<evidence type="ECO:0000256" key="2">
    <source>
        <dbReference type="ARBA" id="ARBA00022475"/>
    </source>
</evidence>
<dbReference type="GO" id="GO:0005886">
    <property type="term" value="C:plasma membrane"/>
    <property type="evidence" value="ECO:0007669"/>
    <property type="project" value="UniProtKB-SubCell"/>
</dbReference>
<feature type="transmembrane region" description="Helical" evidence="6">
    <location>
        <begin position="129"/>
        <end position="149"/>
    </location>
</feature>
<protein>
    <recommendedName>
        <fullName evidence="9">Ribose transport system permease rbsC</fullName>
    </recommendedName>
</protein>
<dbReference type="CDD" id="cd06579">
    <property type="entry name" value="TM_PBP1_transp_AraH_like"/>
    <property type="match status" value="1"/>
</dbReference>
<dbReference type="GO" id="GO:0022857">
    <property type="term" value="F:transmembrane transporter activity"/>
    <property type="evidence" value="ECO:0007669"/>
    <property type="project" value="InterPro"/>
</dbReference>
<dbReference type="PATRIC" id="fig|742733.3.peg.989"/>
<feature type="transmembrane region" description="Helical" evidence="6">
    <location>
        <begin position="302"/>
        <end position="320"/>
    </location>
</feature>
<keyword evidence="5 6" id="KW-0472">Membrane</keyword>
<name>G5HEW0_9FIRM</name>
<feature type="transmembrane region" description="Helical" evidence="6">
    <location>
        <begin position="21"/>
        <end position="41"/>
    </location>
</feature>
<keyword evidence="4 6" id="KW-1133">Transmembrane helix</keyword>
<keyword evidence="3 6" id="KW-0812">Transmembrane</keyword>
<feature type="transmembrane region" description="Helical" evidence="6">
    <location>
        <begin position="259"/>
        <end position="290"/>
    </location>
</feature>
<proteinExistence type="predicted"/>
<gene>
    <name evidence="7" type="ORF">HMPREF9469_00983</name>
</gene>
<evidence type="ECO:0000256" key="6">
    <source>
        <dbReference type="SAM" id="Phobius"/>
    </source>
</evidence>
<dbReference type="EMBL" id="ADLJ01000007">
    <property type="protein sequence ID" value="EHF00069.1"/>
    <property type="molecule type" value="Genomic_DNA"/>
</dbReference>
<keyword evidence="2" id="KW-1003">Cell membrane</keyword>